<dbReference type="InterPro" id="IPR001763">
    <property type="entry name" value="Rhodanese-like_dom"/>
</dbReference>
<feature type="domain" description="Rhodanese" evidence="1">
    <location>
        <begin position="9"/>
        <end position="68"/>
    </location>
</feature>
<dbReference type="InterPro" id="IPR036873">
    <property type="entry name" value="Rhodanese-like_dom_sf"/>
</dbReference>
<dbReference type="Gene3D" id="3.40.250.10">
    <property type="entry name" value="Rhodanese-like domain"/>
    <property type="match status" value="1"/>
</dbReference>
<proteinExistence type="predicted"/>
<dbReference type="PROSITE" id="PS50206">
    <property type="entry name" value="RHODANESE_3"/>
    <property type="match status" value="1"/>
</dbReference>
<gene>
    <name evidence="2" type="ORF">S12H4_60482</name>
</gene>
<dbReference type="CDD" id="cd00158">
    <property type="entry name" value="RHOD"/>
    <property type="match status" value="1"/>
</dbReference>
<name>X1UZP5_9ZZZZ</name>
<organism evidence="2">
    <name type="scientific">marine sediment metagenome</name>
    <dbReference type="NCBI Taxonomy" id="412755"/>
    <lineage>
        <taxon>unclassified sequences</taxon>
        <taxon>metagenomes</taxon>
        <taxon>ecological metagenomes</taxon>
    </lineage>
</organism>
<dbReference type="Pfam" id="PF00581">
    <property type="entry name" value="Rhodanese"/>
    <property type="match status" value="1"/>
</dbReference>
<accession>X1UZP5</accession>
<dbReference type="AlphaFoldDB" id="X1UZP5"/>
<comment type="caution">
    <text evidence="2">The sequence shown here is derived from an EMBL/GenBank/DDBJ whole genome shotgun (WGS) entry which is preliminary data.</text>
</comment>
<protein>
    <recommendedName>
        <fullName evidence="1">Rhodanese domain-containing protein</fullName>
    </recommendedName>
</protein>
<reference evidence="2" key="1">
    <citation type="journal article" date="2014" name="Front. Microbiol.">
        <title>High frequency of phylogenetically diverse reductive dehalogenase-homologous genes in deep subseafloor sedimentary metagenomes.</title>
        <authorList>
            <person name="Kawai M."/>
            <person name="Futagami T."/>
            <person name="Toyoda A."/>
            <person name="Takaki Y."/>
            <person name="Nishi S."/>
            <person name="Hori S."/>
            <person name="Arai W."/>
            <person name="Tsubouchi T."/>
            <person name="Morono Y."/>
            <person name="Uchiyama I."/>
            <person name="Ito T."/>
            <person name="Fujiyama A."/>
            <person name="Inagaki F."/>
            <person name="Takami H."/>
        </authorList>
    </citation>
    <scope>NUCLEOTIDE SEQUENCE</scope>
    <source>
        <strain evidence="2">Expedition CK06-06</strain>
    </source>
</reference>
<dbReference type="SUPFAM" id="SSF52821">
    <property type="entry name" value="Rhodanese/Cell cycle control phosphatase"/>
    <property type="match status" value="1"/>
</dbReference>
<evidence type="ECO:0000259" key="1">
    <source>
        <dbReference type="PROSITE" id="PS50206"/>
    </source>
</evidence>
<evidence type="ECO:0000313" key="2">
    <source>
        <dbReference type="EMBL" id="GAJ22929.1"/>
    </source>
</evidence>
<dbReference type="EMBL" id="BARW01039821">
    <property type="protein sequence ID" value="GAJ22929.1"/>
    <property type="molecule type" value="Genomic_DNA"/>
</dbReference>
<sequence length="68" mass="7326">MVHSVTSAAKAPRAANTLDKNKTYLIYCKVGGRSGSALDIMAELNFKEAYNILGGINQWKAEGLPTVK</sequence>